<dbReference type="InterPro" id="IPR036513">
    <property type="entry name" value="STAS_dom_sf"/>
</dbReference>
<dbReference type="InterPro" id="IPR002645">
    <property type="entry name" value="STAS_dom"/>
</dbReference>
<protein>
    <recommendedName>
        <fullName evidence="2">Anti-sigma factor antagonist</fullName>
    </recommendedName>
</protein>
<dbReference type="InterPro" id="IPR003658">
    <property type="entry name" value="Anti-sigma_ant"/>
</dbReference>
<evidence type="ECO:0000256" key="1">
    <source>
        <dbReference type="ARBA" id="ARBA00009013"/>
    </source>
</evidence>
<dbReference type="PANTHER" id="PTHR33495">
    <property type="entry name" value="ANTI-SIGMA FACTOR ANTAGONIST TM_1081-RELATED-RELATED"/>
    <property type="match status" value="1"/>
</dbReference>
<dbReference type="Pfam" id="PF13466">
    <property type="entry name" value="STAS_2"/>
    <property type="match status" value="1"/>
</dbReference>
<dbReference type="SUPFAM" id="SSF52091">
    <property type="entry name" value="SpoIIaa-like"/>
    <property type="match status" value="1"/>
</dbReference>
<dbReference type="RefSeq" id="WP_270140446.1">
    <property type="nucleotide sequence ID" value="NZ_CP115450.1"/>
</dbReference>
<dbReference type="Proteomes" id="UP001212821">
    <property type="component" value="Chromosome"/>
</dbReference>
<dbReference type="InterPro" id="IPR058548">
    <property type="entry name" value="MlaB-like_STAS"/>
</dbReference>
<dbReference type="PANTHER" id="PTHR33495:SF2">
    <property type="entry name" value="ANTI-SIGMA FACTOR ANTAGONIST TM_1081-RELATED"/>
    <property type="match status" value="1"/>
</dbReference>
<dbReference type="PROSITE" id="PS50801">
    <property type="entry name" value="STAS"/>
    <property type="match status" value="1"/>
</dbReference>
<proteinExistence type="inferred from homology"/>
<gene>
    <name evidence="4" type="ORF">O1G21_02820</name>
</gene>
<dbReference type="Gene3D" id="3.30.750.24">
    <property type="entry name" value="STAS domain"/>
    <property type="match status" value="1"/>
</dbReference>
<dbReference type="CDD" id="cd07043">
    <property type="entry name" value="STAS_anti-anti-sigma_factors"/>
    <property type="match status" value="1"/>
</dbReference>
<evidence type="ECO:0000259" key="3">
    <source>
        <dbReference type="PROSITE" id="PS50801"/>
    </source>
</evidence>
<accession>A0ABY7PWU5</accession>
<evidence type="ECO:0000313" key="5">
    <source>
        <dbReference type="Proteomes" id="UP001212821"/>
    </source>
</evidence>
<sequence length="123" mass="13254">MEHDELLRTRTGMCQDCVSVSLEGELDIATAPLLLDAVIRALAARPGQLVLDVEALTFCDAAGVRALLQARRACRVHHAEFRLTGVRPRFRRILALLRLTDLLPAQPALVGSPAGAGSPESPH</sequence>
<evidence type="ECO:0000256" key="2">
    <source>
        <dbReference type="RuleBase" id="RU003749"/>
    </source>
</evidence>
<comment type="similarity">
    <text evidence="1 2">Belongs to the anti-sigma-factor antagonist family.</text>
</comment>
<organism evidence="4 5">
    <name type="scientific">Kitasatospora cathayae</name>
    <dbReference type="NCBI Taxonomy" id="3004092"/>
    <lineage>
        <taxon>Bacteria</taxon>
        <taxon>Bacillati</taxon>
        <taxon>Actinomycetota</taxon>
        <taxon>Actinomycetes</taxon>
        <taxon>Kitasatosporales</taxon>
        <taxon>Streptomycetaceae</taxon>
        <taxon>Kitasatospora</taxon>
    </lineage>
</organism>
<feature type="domain" description="STAS" evidence="3">
    <location>
        <begin position="20"/>
        <end position="103"/>
    </location>
</feature>
<name>A0ABY7PWU5_9ACTN</name>
<dbReference type="NCBIfam" id="TIGR00377">
    <property type="entry name" value="ant_ant_sig"/>
    <property type="match status" value="1"/>
</dbReference>
<keyword evidence="5" id="KW-1185">Reference proteome</keyword>
<dbReference type="EMBL" id="CP115450">
    <property type="protein sequence ID" value="WBP84889.1"/>
    <property type="molecule type" value="Genomic_DNA"/>
</dbReference>
<evidence type="ECO:0000313" key="4">
    <source>
        <dbReference type="EMBL" id="WBP84889.1"/>
    </source>
</evidence>
<reference evidence="5" key="1">
    <citation type="submission" date="2022-12" db="EMBL/GenBank/DDBJ databases">
        <authorList>
            <person name="Mo P."/>
        </authorList>
    </citation>
    <scope>NUCLEOTIDE SEQUENCE [LARGE SCALE GENOMIC DNA]</scope>
    <source>
        <strain evidence="5">HUAS 3-15</strain>
    </source>
</reference>